<accession>A0A1V2A934</accession>
<dbReference type="Proteomes" id="UP000188613">
    <property type="component" value="Unassembled WGS sequence"/>
</dbReference>
<evidence type="ECO:0000313" key="6">
    <source>
        <dbReference type="EMBL" id="OMP67508.1"/>
    </source>
</evidence>
<feature type="transmembrane region" description="Helical" evidence="3">
    <location>
        <begin position="61"/>
        <end position="81"/>
    </location>
</feature>
<keyword evidence="3" id="KW-0472">Membrane</keyword>
<keyword evidence="2" id="KW-0436">Ligase</keyword>
<evidence type="ECO:0000256" key="3">
    <source>
        <dbReference type="SAM" id="Phobius"/>
    </source>
</evidence>
<dbReference type="STRING" id="1714355.BTO28_06050"/>
<protein>
    <recommendedName>
        <fullName evidence="8">AMP-dependent synthetase</fullName>
    </recommendedName>
</protein>
<keyword evidence="7" id="KW-1185">Reference proteome</keyword>
<comment type="caution">
    <text evidence="6">The sequence shown here is derived from an EMBL/GenBank/DDBJ whole genome shotgun (WGS) entry which is preliminary data.</text>
</comment>
<dbReference type="EMBL" id="MSFI01000009">
    <property type="protein sequence ID" value="OMP67508.1"/>
    <property type="molecule type" value="Genomic_DNA"/>
</dbReference>
<evidence type="ECO:0000256" key="2">
    <source>
        <dbReference type="ARBA" id="ARBA00022598"/>
    </source>
</evidence>
<evidence type="ECO:0008006" key="8">
    <source>
        <dbReference type="Google" id="ProtNLM"/>
    </source>
</evidence>
<gene>
    <name evidence="6" type="ORF">BTO28_06050</name>
</gene>
<evidence type="ECO:0000259" key="4">
    <source>
        <dbReference type="Pfam" id="PF00501"/>
    </source>
</evidence>
<proteinExistence type="inferred from homology"/>
<dbReference type="RefSeq" id="WP_076764640.1">
    <property type="nucleotide sequence ID" value="NZ_MSFI01000009.1"/>
</dbReference>
<feature type="domain" description="AMP-dependent synthetase/ligase" evidence="4">
    <location>
        <begin position="16"/>
        <end position="330"/>
    </location>
</feature>
<name>A0A1V2A934_9BACI</name>
<dbReference type="InterPro" id="IPR025110">
    <property type="entry name" value="AMP-bd_C"/>
</dbReference>
<dbReference type="PANTHER" id="PTHR43201">
    <property type="entry name" value="ACYL-COA SYNTHETASE"/>
    <property type="match status" value="1"/>
</dbReference>
<dbReference type="Pfam" id="PF13193">
    <property type="entry name" value="AMP-binding_C"/>
    <property type="match status" value="1"/>
</dbReference>
<organism evidence="6 7">
    <name type="scientific">Domibacillus epiphyticus</name>
    <dbReference type="NCBI Taxonomy" id="1714355"/>
    <lineage>
        <taxon>Bacteria</taxon>
        <taxon>Bacillati</taxon>
        <taxon>Bacillota</taxon>
        <taxon>Bacilli</taxon>
        <taxon>Bacillales</taxon>
        <taxon>Bacillaceae</taxon>
        <taxon>Domibacillus</taxon>
    </lineage>
</organism>
<dbReference type="Gene3D" id="3.30.300.30">
    <property type="match status" value="1"/>
</dbReference>
<dbReference type="InterPro" id="IPR000873">
    <property type="entry name" value="AMP-dep_synth/lig_dom"/>
</dbReference>
<dbReference type="PANTHER" id="PTHR43201:SF5">
    <property type="entry name" value="MEDIUM-CHAIN ACYL-COA LIGASE ACSF2, MITOCHONDRIAL"/>
    <property type="match status" value="1"/>
</dbReference>
<evidence type="ECO:0000259" key="5">
    <source>
        <dbReference type="Pfam" id="PF13193"/>
    </source>
</evidence>
<reference evidence="6 7" key="1">
    <citation type="submission" date="2016-12" db="EMBL/GenBank/DDBJ databases">
        <title>Domibacillus sp. SAB 38T whole genome sequencing.</title>
        <authorList>
            <person name="Verma A."/>
            <person name="Ojha A.K."/>
            <person name="Krishnamurthi S."/>
        </authorList>
    </citation>
    <scope>NUCLEOTIDE SEQUENCE [LARGE SCALE GENOMIC DNA]</scope>
    <source>
        <strain evidence="6 7">SAB 38</strain>
    </source>
</reference>
<sequence length="480" mass="54726">MDTFYNWVFDKNNDLNKMALSTIDKSHTYGELKKEVDKYKVLLSEHGDLRGKRIGIIIPSVFYYSSLFMAVNMLGGTVIPINAQLRKGDLSSILELTEPHIIFTIEETKDTNFREVVRNWSLSSGKKIIMYCSKEYKVWNKEVQEGLESELDEEKIDVIGCSSGSTGIPKGMMINMEAWSYWLKRITEGSSLSEDDKVFSIIPITAPYGITWLFSCLKEGLSLVIPERFDVFQTVMYLKENQCNKIVSTPSVFKSLYMFIEKVDKSIFKSINMLVFAGEVISESFINDLEELKQCDLIGLYGLSEQGLIMWSLDLKEPGWEIGPEVGFKMTEDNELVFHSPAALTGYYRNEQLTKEVMRDGWFYTGDLGVMLDNGRIQIVGRKKDMIKKGGQQIIPGEIENFLLTHKHIKQAVIIGVPHEIFGEKVVAFIVGDAQIEISELYTFCKSSMAQYKVPDEIYQLKEFPMNLGKVDKLALRNMG</sequence>
<keyword evidence="3" id="KW-0812">Transmembrane</keyword>
<dbReference type="InterPro" id="IPR042099">
    <property type="entry name" value="ANL_N_sf"/>
</dbReference>
<dbReference type="OrthoDB" id="9757771at2"/>
<evidence type="ECO:0000256" key="1">
    <source>
        <dbReference type="ARBA" id="ARBA00006432"/>
    </source>
</evidence>
<dbReference type="AlphaFoldDB" id="A0A1V2A934"/>
<dbReference type="GO" id="GO:0006631">
    <property type="term" value="P:fatty acid metabolic process"/>
    <property type="evidence" value="ECO:0007669"/>
    <property type="project" value="TreeGrafter"/>
</dbReference>
<dbReference type="GO" id="GO:0031956">
    <property type="term" value="F:medium-chain fatty acid-CoA ligase activity"/>
    <property type="evidence" value="ECO:0007669"/>
    <property type="project" value="TreeGrafter"/>
</dbReference>
<dbReference type="Gene3D" id="3.40.50.12780">
    <property type="entry name" value="N-terminal domain of ligase-like"/>
    <property type="match status" value="1"/>
</dbReference>
<dbReference type="InterPro" id="IPR045851">
    <property type="entry name" value="AMP-bd_C_sf"/>
</dbReference>
<keyword evidence="3" id="KW-1133">Transmembrane helix</keyword>
<feature type="domain" description="AMP-binding enzyme C-terminal" evidence="5">
    <location>
        <begin position="398"/>
        <end position="466"/>
    </location>
</feature>
<comment type="similarity">
    <text evidence="1">Belongs to the ATP-dependent AMP-binding enzyme family.</text>
</comment>
<dbReference type="Pfam" id="PF00501">
    <property type="entry name" value="AMP-binding"/>
    <property type="match status" value="1"/>
</dbReference>
<evidence type="ECO:0000313" key="7">
    <source>
        <dbReference type="Proteomes" id="UP000188613"/>
    </source>
</evidence>
<dbReference type="SUPFAM" id="SSF56801">
    <property type="entry name" value="Acetyl-CoA synthetase-like"/>
    <property type="match status" value="1"/>
</dbReference>